<feature type="domain" description="LicD/FKTN/FKRP nucleotidyltransferase" evidence="1">
    <location>
        <begin position="26"/>
        <end position="248"/>
    </location>
</feature>
<accession>A0A179CQ28</accession>
<dbReference type="Pfam" id="PF04991">
    <property type="entry name" value="LicD"/>
    <property type="match status" value="1"/>
</dbReference>
<dbReference type="AlphaFoldDB" id="A0A179CQ28"/>
<evidence type="ECO:0000259" key="1">
    <source>
        <dbReference type="Pfam" id="PF04991"/>
    </source>
</evidence>
<dbReference type="PANTHER" id="PTHR43404">
    <property type="entry name" value="LIPOPOLYSACCHARIDE CHOLINEPHOSPHOTRANSFERASE LICD"/>
    <property type="match status" value="1"/>
</dbReference>
<dbReference type="EMBL" id="LVKI01000027">
    <property type="protein sequence ID" value="OAQ07630.1"/>
    <property type="molecule type" value="Genomic_DNA"/>
</dbReference>
<dbReference type="InterPro" id="IPR052942">
    <property type="entry name" value="LPS_cholinephosphotransferase"/>
</dbReference>
<dbReference type="InterPro" id="IPR007074">
    <property type="entry name" value="LicD/FKTN/FKRP_NTP_transf"/>
</dbReference>
<dbReference type="GO" id="GO:0009100">
    <property type="term" value="P:glycoprotein metabolic process"/>
    <property type="evidence" value="ECO:0007669"/>
    <property type="project" value="UniProtKB-ARBA"/>
</dbReference>
<evidence type="ECO:0000313" key="3">
    <source>
        <dbReference type="Proteomes" id="UP000078520"/>
    </source>
</evidence>
<dbReference type="Proteomes" id="UP000078520">
    <property type="component" value="Unassembled WGS sequence"/>
</dbReference>
<sequence>MIISTEQLEKLHQVELKALLKFDQVCRKYNLQYTLDGGTLLGAIRHKGFIPWDDDTDVCMLREDFEKLRSIPKEEWGNDFFYQSHETDSNYKYTYDKLRVNGTFFGEKALDHTGIKNNGIFLDIFPLDAVPDDARQNKQIFDFELLRLLFMSKYINIDYRHGFEKKVAKTIRVLFKGVSTEKMFNATEKIIKKYNNQGFTRNRSFASFNLKNNVYDSSFLEETYDAEFEGYKFKVSKHYDEILTNLYGDYMKLPPKEERINKHEVTGLIV</sequence>
<protein>
    <recommendedName>
        <fullName evidence="1">LicD/FKTN/FKRP nucleotidyltransferase domain-containing protein</fullName>
    </recommendedName>
</protein>
<name>A0A179CQ28_9LACO</name>
<evidence type="ECO:0000313" key="2">
    <source>
        <dbReference type="EMBL" id="OAQ07630.1"/>
    </source>
</evidence>
<comment type="caution">
    <text evidence="2">The sequence shown here is derived from an EMBL/GenBank/DDBJ whole genome shotgun (WGS) entry which is preliminary data.</text>
</comment>
<reference evidence="3" key="1">
    <citation type="submission" date="2016-03" db="EMBL/GenBank/DDBJ databases">
        <authorList>
            <person name="Johnson T.J."/>
            <person name="Youmans B."/>
            <person name="Case K."/>
            <person name="Noll S."/>
        </authorList>
    </citation>
    <scope>NUCLEOTIDE SEQUENCE [LARGE SCALE GENOMIC DNA]</scope>
    <source>
        <strain evidence="3">UMNLAv8</strain>
    </source>
</reference>
<gene>
    <name evidence="2" type="ORF">A3O14_05830</name>
</gene>
<organism evidence="2 3">
    <name type="scientific">Ligilactobacillus aviarius</name>
    <dbReference type="NCBI Taxonomy" id="1606"/>
    <lineage>
        <taxon>Bacteria</taxon>
        <taxon>Bacillati</taxon>
        <taxon>Bacillota</taxon>
        <taxon>Bacilli</taxon>
        <taxon>Lactobacillales</taxon>
        <taxon>Lactobacillaceae</taxon>
        <taxon>Ligilactobacillus</taxon>
    </lineage>
</organism>
<dbReference type="PANTHER" id="PTHR43404:SF2">
    <property type="entry name" value="LIPOPOLYSACCHARIDE CHOLINEPHOSPHOTRANSFERASE LICD"/>
    <property type="match status" value="1"/>
</dbReference>
<proteinExistence type="predicted"/>
<dbReference type="OrthoDB" id="9786100at2"/>
<dbReference type="RefSeq" id="WP_064208270.1">
    <property type="nucleotide sequence ID" value="NZ_CANCWT010000005.1"/>
</dbReference>